<keyword evidence="1" id="KW-0175">Coiled coil</keyword>
<protein>
    <submittedName>
        <fullName evidence="2">Uncharacterized protein</fullName>
    </submittedName>
</protein>
<reference evidence="2 3" key="1">
    <citation type="journal article" date="2013" name="Int. J. Syst. Evol. Microbiol.">
        <title>Aquimarina gracilis sp. nov., isolated from the gut microflora of a mussel, Mytilus coruscus, and emended description of Aquimarina spongiae.</title>
        <authorList>
            <person name="Park S.C."/>
            <person name="Choe H.N."/>
            <person name="Baik K.S."/>
            <person name="Seong C.N."/>
        </authorList>
    </citation>
    <scope>NUCLEOTIDE SEQUENCE [LARGE SCALE GENOMIC DNA]</scope>
    <source>
        <strain evidence="2 3">PSC32</strain>
    </source>
</reference>
<gene>
    <name evidence="2" type="ORF">U6A24_12720</name>
</gene>
<evidence type="ECO:0000313" key="2">
    <source>
        <dbReference type="EMBL" id="MEB3346333.1"/>
    </source>
</evidence>
<dbReference type="RefSeq" id="WP_324180357.1">
    <property type="nucleotide sequence ID" value="NZ_BAABAW010000024.1"/>
</dbReference>
<name>A0ABU5ZWX0_9FLAO</name>
<accession>A0ABU5ZWX0</accession>
<evidence type="ECO:0000256" key="1">
    <source>
        <dbReference type="SAM" id="Coils"/>
    </source>
</evidence>
<organism evidence="2 3">
    <name type="scientific">Aquimarina gracilis</name>
    <dbReference type="NCBI Taxonomy" id="874422"/>
    <lineage>
        <taxon>Bacteria</taxon>
        <taxon>Pseudomonadati</taxon>
        <taxon>Bacteroidota</taxon>
        <taxon>Flavobacteriia</taxon>
        <taxon>Flavobacteriales</taxon>
        <taxon>Flavobacteriaceae</taxon>
        <taxon>Aquimarina</taxon>
    </lineage>
</organism>
<evidence type="ECO:0000313" key="3">
    <source>
        <dbReference type="Proteomes" id="UP001327027"/>
    </source>
</evidence>
<sequence length="74" mass="8885">MKHHKTIEQLESILSGYQSRLEKLLKLNTEQLRHYSIKKYSITREFLERKIDYYQKKVDTLKASDINVNSLETV</sequence>
<proteinExistence type="predicted"/>
<keyword evidence="3" id="KW-1185">Reference proteome</keyword>
<dbReference type="Proteomes" id="UP001327027">
    <property type="component" value="Unassembled WGS sequence"/>
</dbReference>
<dbReference type="EMBL" id="JAYKLX010000005">
    <property type="protein sequence ID" value="MEB3346333.1"/>
    <property type="molecule type" value="Genomic_DNA"/>
</dbReference>
<comment type="caution">
    <text evidence="2">The sequence shown here is derived from an EMBL/GenBank/DDBJ whole genome shotgun (WGS) entry which is preliminary data.</text>
</comment>
<feature type="coiled-coil region" evidence="1">
    <location>
        <begin position="7"/>
        <end position="64"/>
    </location>
</feature>